<dbReference type="Proteomes" id="UP000199310">
    <property type="component" value="Unassembled WGS sequence"/>
</dbReference>
<dbReference type="InterPro" id="IPR045738">
    <property type="entry name" value="DUF6088"/>
</dbReference>
<dbReference type="AlphaFoldDB" id="A0A1I0RTB8"/>
<reference evidence="2" key="1">
    <citation type="submission" date="2016-10" db="EMBL/GenBank/DDBJ databases">
        <authorList>
            <person name="Varghese N."/>
            <person name="Submissions S."/>
        </authorList>
    </citation>
    <scope>NUCLEOTIDE SEQUENCE [LARGE SCALE GENOMIC DNA]</scope>
    <source>
        <strain evidence="2">DSM 3695</strain>
    </source>
</reference>
<proteinExistence type="predicted"/>
<sequence>MASTKVEIKEIVATGGAGRIYFAEDFMDIANNEQVRLALSRLTKEGILLRLSQGIYVYPKNDPIVGTVRPGIDEIAQAVATRQQIKILPTGAEALNKLGLSTQVPMRAVYRTDGPSQKIKLDNFVIEFKRVSARKMSYQGKLSSLVISAVEELGKEKITDAIKGKLKLVLKLENRVVLMNDLKRVPHWIATVILPLVNEE</sequence>
<gene>
    <name evidence="1" type="ORF">SAMN04488122_3345</name>
</gene>
<organism evidence="1 2">
    <name type="scientific">Chitinophaga arvensicola</name>
    <dbReference type="NCBI Taxonomy" id="29529"/>
    <lineage>
        <taxon>Bacteria</taxon>
        <taxon>Pseudomonadati</taxon>
        <taxon>Bacteroidota</taxon>
        <taxon>Chitinophagia</taxon>
        <taxon>Chitinophagales</taxon>
        <taxon>Chitinophagaceae</taxon>
        <taxon>Chitinophaga</taxon>
    </lineage>
</organism>
<dbReference type="OrthoDB" id="9798200at2"/>
<evidence type="ECO:0008006" key="3">
    <source>
        <dbReference type="Google" id="ProtNLM"/>
    </source>
</evidence>
<keyword evidence="2" id="KW-1185">Reference proteome</keyword>
<evidence type="ECO:0000313" key="2">
    <source>
        <dbReference type="Proteomes" id="UP000199310"/>
    </source>
</evidence>
<dbReference type="Pfam" id="PF19570">
    <property type="entry name" value="DUF6088"/>
    <property type="match status" value="1"/>
</dbReference>
<name>A0A1I0RTB8_9BACT</name>
<evidence type="ECO:0000313" key="1">
    <source>
        <dbReference type="EMBL" id="SEW44551.1"/>
    </source>
</evidence>
<protein>
    <recommendedName>
        <fullName evidence="3">Transcriptional regulator, AbiEi antitoxin, Type IV TA system</fullName>
    </recommendedName>
</protein>
<accession>A0A1I0RTB8</accession>
<dbReference type="EMBL" id="FOJG01000001">
    <property type="protein sequence ID" value="SEW44551.1"/>
    <property type="molecule type" value="Genomic_DNA"/>
</dbReference>
<dbReference type="RefSeq" id="WP_089896583.1">
    <property type="nucleotide sequence ID" value="NZ_FOJG01000001.1"/>
</dbReference>
<dbReference type="STRING" id="29529.SAMN04488122_3345"/>